<proteinExistence type="predicted"/>
<evidence type="ECO:0000313" key="1">
    <source>
        <dbReference type="EMBL" id="CAK5046005.1"/>
    </source>
</evidence>
<accession>A0ACB0YGG9</accession>
<protein>
    <submittedName>
        <fullName evidence="1">Uncharacterized protein</fullName>
    </submittedName>
</protein>
<organism evidence="1 2">
    <name type="scientific">Meloidogyne enterolobii</name>
    <name type="common">Root-knot nematode worm</name>
    <name type="synonym">Meloidogyne mayaguensis</name>
    <dbReference type="NCBI Taxonomy" id="390850"/>
    <lineage>
        <taxon>Eukaryota</taxon>
        <taxon>Metazoa</taxon>
        <taxon>Ecdysozoa</taxon>
        <taxon>Nematoda</taxon>
        <taxon>Chromadorea</taxon>
        <taxon>Rhabditida</taxon>
        <taxon>Tylenchina</taxon>
        <taxon>Tylenchomorpha</taxon>
        <taxon>Tylenchoidea</taxon>
        <taxon>Meloidogynidae</taxon>
        <taxon>Meloidogyninae</taxon>
        <taxon>Meloidogyne</taxon>
    </lineage>
</organism>
<evidence type="ECO:0000313" key="2">
    <source>
        <dbReference type="Proteomes" id="UP001497535"/>
    </source>
</evidence>
<keyword evidence="2" id="KW-1185">Reference proteome</keyword>
<gene>
    <name evidence="1" type="ORF">MENTE1834_LOCUS11920</name>
</gene>
<dbReference type="EMBL" id="CAVMJV010000012">
    <property type="protein sequence ID" value="CAK5046005.1"/>
    <property type="molecule type" value="Genomic_DNA"/>
</dbReference>
<sequence length="64" mass="7982">MSLQFPSPTSIYFHHFYLIYFSSFSSSIYSFLIFLYYSIHFYHYFYLHPRQNLLPLHFFLSLHN</sequence>
<name>A0ACB0YGG9_MELEN</name>
<reference evidence="1" key="1">
    <citation type="submission" date="2023-11" db="EMBL/GenBank/DDBJ databases">
        <authorList>
            <person name="Poullet M."/>
        </authorList>
    </citation>
    <scope>NUCLEOTIDE SEQUENCE</scope>
    <source>
        <strain evidence="1">E1834</strain>
    </source>
</reference>
<dbReference type="Proteomes" id="UP001497535">
    <property type="component" value="Unassembled WGS sequence"/>
</dbReference>
<comment type="caution">
    <text evidence="1">The sequence shown here is derived from an EMBL/GenBank/DDBJ whole genome shotgun (WGS) entry which is preliminary data.</text>
</comment>